<comment type="caution">
    <text evidence="10">The sequence shown here is derived from an EMBL/GenBank/DDBJ whole genome shotgun (WGS) entry which is preliminary data.</text>
</comment>
<dbReference type="AlphaFoldDB" id="A0A562QC94"/>
<keyword evidence="4" id="KW-0547">Nucleotide-binding</keyword>
<dbReference type="InterPro" id="IPR004161">
    <property type="entry name" value="EFTu-like_2"/>
</dbReference>
<dbReference type="GO" id="GO:0005525">
    <property type="term" value="F:GTP binding"/>
    <property type="evidence" value="ECO:0007669"/>
    <property type="project" value="UniProtKB-KW"/>
</dbReference>
<feature type="domain" description="Tr-type G" evidence="9">
    <location>
        <begin position="1"/>
        <end position="169"/>
    </location>
</feature>
<evidence type="ECO:0000256" key="6">
    <source>
        <dbReference type="ARBA" id="ARBA00023134"/>
    </source>
</evidence>
<dbReference type="InterPro" id="IPR015190">
    <property type="entry name" value="Elong_fac_SelB-wing-hlx_typ-2"/>
</dbReference>
<dbReference type="CDD" id="cd04171">
    <property type="entry name" value="SelB"/>
    <property type="match status" value="1"/>
</dbReference>
<dbReference type="SUPFAM" id="SSF50447">
    <property type="entry name" value="Translation proteins"/>
    <property type="match status" value="1"/>
</dbReference>
<dbReference type="GO" id="GO:0003746">
    <property type="term" value="F:translation elongation factor activity"/>
    <property type="evidence" value="ECO:0007669"/>
    <property type="project" value="UniProtKB-KW"/>
</dbReference>
<dbReference type="Pfam" id="PF09106">
    <property type="entry name" value="WHD_2nd_SelB"/>
    <property type="match status" value="1"/>
</dbReference>
<keyword evidence="6" id="KW-0342">GTP-binding</keyword>
<evidence type="ECO:0000256" key="8">
    <source>
        <dbReference type="ARBA" id="ARBA00031615"/>
    </source>
</evidence>
<dbReference type="PRINTS" id="PR00315">
    <property type="entry name" value="ELONGATNFCT"/>
</dbReference>
<evidence type="ECO:0000313" key="10">
    <source>
        <dbReference type="EMBL" id="TWI54387.1"/>
    </source>
</evidence>
<dbReference type="SUPFAM" id="SSF52540">
    <property type="entry name" value="P-loop containing nucleoside triphosphate hydrolases"/>
    <property type="match status" value="1"/>
</dbReference>
<dbReference type="OrthoDB" id="9803139at2"/>
<keyword evidence="3" id="KW-0963">Cytoplasm</keyword>
<dbReference type="Pfam" id="PF25461">
    <property type="entry name" value="Beta-barrel_SelB"/>
    <property type="match status" value="1"/>
</dbReference>
<dbReference type="Gene3D" id="1.10.10.10">
    <property type="entry name" value="Winged helix-like DNA-binding domain superfamily/Winged helix DNA-binding domain"/>
    <property type="match status" value="3"/>
</dbReference>
<dbReference type="Gene3D" id="2.40.30.10">
    <property type="entry name" value="Translation factors"/>
    <property type="match status" value="1"/>
</dbReference>
<dbReference type="Proteomes" id="UP000316905">
    <property type="component" value="Unassembled WGS sequence"/>
</dbReference>
<dbReference type="GO" id="GO:0003924">
    <property type="term" value="F:GTPase activity"/>
    <property type="evidence" value="ECO:0007669"/>
    <property type="project" value="InterPro"/>
</dbReference>
<protein>
    <recommendedName>
        <fullName evidence="2">Selenocysteine-specific elongation factor</fullName>
    </recommendedName>
    <alternativeName>
        <fullName evidence="8">SelB translation factor</fullName>
    </alternativeName>
</protein>
<comment type="function">
    <text evidence="7">Translation factor necessary for the incorporation of selenocysteine into proteins. It probably replaces EF-Tu for the insertion of selenocysteine directed by the UGA codon. SelB binds GTP and GDP.</text>
</comment>
<dbReference type="InterPro" id="IPR050055">
    <property type="entry name" value="EF-Tu_GTPase"/>
</dbReference>
<dbReference type="SUPFAM" id="SSF50465">
    <property type="entry name" value="EF-Tu/eEF-1alpha/eIF2-gamma C-terminal domain"/>
    <property type="match status" value="1"/>
</dbReference>
<dbReference type="NCBIfam" id="TIGR00475">
    <property type="entry name" value="selB"/>
    <property type="match status" value="1"/>
</dbReference>
<organism evidence="10 11">
    <name type="scientific">Pseudomonas duriflava</name>
    <dbReference type="NCBI Taxonomy" id="459528"/>
    <lineage>
        <taxon>Bacteria</taxon>
        <taxon>Pseudomonadati</taxon>
        <taxon>Pseudomonadota</taxon>
        <taxon>Gammaproteobacteria</taxon>
        <taxon>Pseudomonadales</taxon>
        <taxon>Pseudomonadaceae</taxon>
        <taxon>Pseudomonas</taxon>
    </lineage>
</organism>
<dbReference type="InterPro" id="IPR009001">
    <property type="entry name" value="Transl_elong_EF1A/Init_IF2_C"/>
</dbReference>
<keyword evidence="10" id="KW-0251">Elongation factor</keyword>
<evidence type="ECO:0000256" key="4">
    <source>
        <dbReference type="ARBA" id="ARBA00022741"/>
    </source>
</evidence>
<dbReference type="PANTHER" id="PTHR43721">
    <property type="entry name" value="ELONGATION FACTOR TU-RELATED"/>
    <property type="match status" value="1"/>
</dbReference>
<reference evidence="10 11" key="1">
    <citation type="journal article" date="2015" name="Stand. Genomic Sci.">
        <title>Genomic Encyclopedia of Bacterial and Archaeal Type Strains, Phase III: the genomes of soil and plant-associated and newly described type strains.</title>
        <authorList>
            <person name="Whitman W.B."/>
            <person name="Woyke T."/>
            <person name="Klenk H.P."/>
            <person name="Zhou Y."/>
            <person name="Lilburn T.G."/>
            <person name="Beck B.J."/>
            <person name="De Vos P."/>
            <person name="Vandamme P."/>
            <person name="Eisen J.A."/>
            <person name="Garrity G."/>
            <person name="Hugenholtz P."/>
            <person name="Kyrpides N.C."/>
        </authorList>
    </citation>
    <scope>NUCLEOTIDE SEQUENCE [LARGE SCALE GENOMIC DNA]</scope>
    <source>
        <strain evidence="10 11">CGMCC 1.6858</strain>
    </source>
</reference>
<keyword evidence="11" id="KW-1185">Reference proteome</keyword>
<dbReference type="GO" id="GO:0003723">
    <property type="term" value="F:RNA binding"/>
    <property type="evidence" value="ECO:0007669"/>
    <property type="project" value="InterPro"/>
</dbReference>
<dbReference type="Pfam" id="PF00009">
    <property type="entry name" value="GTP_EFTU"/>
    <property type="match status" value="1"/>
</dbReference>
<gene>
    <name evidence="10" type="ORF">IQ22_02254</name>
</gene>
<dbReference type="Pfam" id="PF03144">
    <property type="entry name" value="GTP_EFTU_D2"/>
    <property type="match status" value="1"/>
</dbReference>
<dbReference type="InterPro" id="IPR036388">
    <property type="entry name" value="WH-like_DNA-bd_sf"/>
</dbReference>
<dbReference type="FunFam" id="3.40.50.300:FF:001064">
    <property type="entry name" value="Selenocysteine-specific translation elongation factor"/>
    <property type="match status" value="1"/>
</dbReference>
<keyword evidence="5" id="KW-0648">Protein biosynthesis</keyword>
<sequence length="640" mass="71013">MIVGTAGHIDHGKTSLIRALTGVEGDRRREEKERGITIDLGYMYADLGNGELTGFIDVPGHERFVHNMLAGASGIDLVLLVVAADDGVMPQTREHLAIIELLGIRRALVAMTKTDRVDAARIEVVRQDIDMLLAEGPLAGAPVFPVSSQTGQGVDALRAALLREAEQALARSDQGYFRLAVDRAFSVSGAGVVVTGTAFAGRVALGDELVLGPLGRKVRVRGLHAQNREAQEAYAGQRVAVNLAGERLSVEQIRRGDWLLDQTLHAPSTRIDIDLKLLAGEPRALAHWTPVHVHLGAQNLTGRVALLEHEGALAPGERTLAQLVLNSPIQAVQGDYLVLRDQSAQRTIGGGRVLDPFAPARNRRTPARLAQLEALRQGSLEEALPHLLSQADNGIDPTVLVRQFNRPRTGWHLPSQVIEIATRQGPRLFDTQHWQALQEHLYDSLARFHNEQPDELGPDRDRLRRFALPQLDRPVFIAVLEAALTAERITASGPWLHLPGHRVRLTDDEEQLKARLWPLLEAGRFDPPWVRDLAKALAYDEAAVRHLLRKLARLGQLQQIVKDLFYPEKTISLLVEMALRLEREEGIIRAAAFRDELGIGRKRSIQILEFFDRIGFTRRFGNERRVRSDSALVQETERLV</sequence>
<dbReference type="PROSITE" id="PS00301">
    <property type="entry name" value="G_TR_1"/>
    <property type="match status" value="1"/>
</dbReference>
<dbReference type="Gene3D" id="3.40.50.300">
    <property type="entry name" value="P-loop containing nucleotide triphosphate hydrolases"/>
    <property type="match status" value="1"/>
</dbReference>
<dbReference type="InterPro" id="IPR036390">
    <property type="entry name" value="WH_DNA-bd_sf"/>
</dbReference>
<comment type="subcellular location">
    <subcellularLocation>
        <location evidence="1">Cytoplasm</location>
    </subcellularLocation>
</comment>
<evidence type="ECO:0000256" key="1">
    <source>
        <dbReference type="ARBA" id="ARBA00004496"/>
    </source>
</evidence>
<dbReference type="InterPro" id="IPR027417">
    <property type="entry name" value="P-loop_NTPase"/>
</dbReference>
<dbReference type="InterPro" id="IPR048931">
    <property type="entry name" value="WHD_2nd_SelB_bact"/>
</dbReference>
<dbReference type="CDD" id="cd15491">
    <property type="entry name" value="selB_III"/>
    <property type="match status" value="1"/>
</dbReference>
<dbReference type="InterPro" id="IPR009000">
    <property type="entry name" value="Transl_B-barrel_sf"/>
</dbReference>
<evidence type="ECO:0000259" key="9">
    <source>
        <dbReference type="PROSITE" id="PS51722"/>
    </source>
</evidence>
<dbReference type="EMBL" id="VLKY01000006">
    <property type="protein sequence ID" value="TWI54387.1"/>
    <property type="molecule type" value="Genomic_DNA"/>
</dbReference>
<dbReference type="GO" id="GO:0001514">
    <property type="term" value="P:selenocysteine incorporation"/>
    <property type="evidence" value="ECO:0007669"/>
    <property type="project" value="InterPro"/>
</dbReference>
<dbReference type="InterPro" id="IPR031157">
    <property type="entry name" value="G_TR_CS"/>
</dbReference>
<evidence type="ECO:0000256" key="3">
    <source>
        <dbReference type="ARBA" id="ARBA00022490"/>
    </source>
</evidence>
<proteinExistence type="predicted"/>
<evidence type="ECO:0000256" key="7">
    <source>
        <dbReference type="ARBA" id="ARBA00025526"/>
    </source>
</evidence>
<dbReference type="GO" id="GO:0005737">
    <property type="term" value="C:cytoplasm"/>
    <property type="evidence" value="ECO:0007669"/>
    <property type="project" value="UniProtKB-SubCell"/>
</dbReference>
<dbReference type="CDD" id="cd03696">
    <property type="entry name" value="SelB_II"/>
    <property type="match status" value="1"/>
</dbReference>
<dbReference type="Pfam" id="PF09107">
    <property type="entry name" value="WHD_3rd_SelB"/>
    <property type="match status" value="1"/>
</dbReference>
<evidence type="ECO:0000256" key="2">
    <source>
        <dbReference type="ARBA" id="ARBA00015953"/>
    </source>
</evidence>
<dbReference type="RefSeq" id="WP_145141678.1">
    <property type="nucleotide sequence ID" value="NZ_VLKY01000006.1"/>
</dbReference>
<dbReference type="PROSITE" id="PS51722">
    <property type="entry name" value="G_TR_2"/>
    <property type="match status" value="1"/>
</dbReference>
<dbReference type="InterPro" id="IPR015191">
    <property type="entry name" value="SelB_WHD4"/>
</dbReference>
<dbReference type="InterPro" id="IPR000795">
    <property type="entry name" value="T_Tr_GTP-bd_dom"/>
</dbReference>
<dbReference type="PANTHER" id="PTHR43721:SF9">
    <property type="entry name" value="GTP-BINDING PROTEIN 1"/>
    <property type="match status" value="1"/>
</dbReference>
<evidence type="ECO:0000256" key="5">
    <source>
        <dbReference type="ARBA" id="ARBA00022917"/>
    </source>
</evidence>
<accession>A0A562QC94</accession>
<dbReference type="InterPro" id="IPR004535">
    <property type="entry name" value="Transl_elong_SelB"/>
</dbReference>
<dbReference type="InterPro" id="IPR057335">
    <property type="entry name" value="Beta-barrel_SelB"/>
</dbReference>
<dbReference type="SUPFAM" id="SSF46785">
    <property type="entry name" value="Winged helix' DNA-binding domain"/>
    <property type="match status" value="3"/>
</dbReference>
<dbReference type="Pfam" id="PF21214">
    <property type="entry name" value="WHD_2nd_SelB_bact"/>
    <property type="match status" value="1"/>
</dbReference>
<name>A0A562QC94_9PSED</name>
<evidence type="ECO:0000313" key="11">
    <source>
        <dbReference type="Proteomes" id="UP000316905"/>
    </source>
</evidence>